<protein>
    <submittedName>
        <fullName evidence="2">Diamine N-acetyltransferase</fullName>
        <ecNumber evidence="2">2.3.1.57</ecNumber>
    </submittedName>
</protein>
<accession>A0ABS4RPN9</accession>
<sequence length="148" mass="17011">MIHLKRVSVDNWYACTQLDVTEEQKKSFPAPVVYWIAESKVVNDFQPMAIYFDSDLVGFAVYSDQPDHEDNYWILALMLDKKYQGRGYGRESLRKLIGLMKESLNCKSIMIGHRPENGIAGNLYESLGFQRVSEGLIDGEVVRLLRCK</sequence>
<dbReference type="InterPro" id="IPR000182">
    <property type="entry name" value="GNAT_dom"/>
</dbReference>
<dbReference type="Pfam" id="PF00583">
    <property type="entry name" value="Acetyltransf_1"/>
    <property type="match status" value="1"/>
</dbReference>
<name>A0ABS4RPN9_PAEXY</name>
<evidence type="ECO:0000313" key="3">
    <source>
        <dbReference type="Proteomes" id="UP000810207"/>
    </source>
</evidence>
<dbReference type="PROSITE" id="PS51186">
    <property type="entry name" value="GNAT"/>
    <property type="match status" value="1"/>
</dbReference>
<reference evidence="2 3" key="1">
    <citation type="submission" date="2021-03" db="EMBL/GenBank/DDBJ databases">
        <title>Genomic Encyclopedia of Type Strains, Phase IV (KMG-IV): sequencing the most valuable type-strain genomes for metagenomic binning, comparative biology and taxonomic classification.</title>
        <authorList>
            <person name="Goeker M."/>
        </authorList>
    </citation>
    <scope>NUCLEOTIDE SEQUENCE [LARGE SCALE GENOMIC DNA]</scope>
    <source>
        <strain evidence="2 3">DSM 21292</strain>
    </source>
</reference>
<dbReference type="GO" id="GO:0004145">
    <property type="term" value="F:diamine N-acetyltransferase activity"/>
    <property type="evidence" value="ECO:0007669"/>
    <property type="project" value="UniProtKB-EC"/>
</dbReference>
<organism evidence="2 3">
    <name type="scientific">Paenibacillus xylanexedens</name>
    <dbReference type="NCBI Taxonomy" id="528191"/>
    <lineage>
        <taxon>Bacteria</taxon>
        <taxon>Bacillati</taxon>
        <taxon>Bacillota</taxon>
        <taxon>Bacilli</taxon>
        <taxon>Bacillales</taxon>
        <taxon>Paenibacillaceae</taxon>
        <taxon>Paenibacillus</taxon>
    </lineage>
</organism>
<dbReference type="PANTHER" id="PTHR43792:SF16">
    <property type="entry name" value="N-ACETYLTRANSFERASE DOMAIN-CONTAINING PROTEIN"/>
    <property type="match status" value="1"/>
</dbReference>
<keyword evidence="2" id="KW-0808">Transferase</keyword>
<dbReference type="SUPFAM" id="SSF55729">
    <property type="entry name" value="Acyl-CoA N-acyltransferases (Nat)"/>
    <property type="match status" value="1"/>
</dbReference>
<dbReference type="EC" id="2.3.1.57" evidence="2"/>
<proteinExistence type="predicted"/>
<keyword evidence="2" id="KW-0012">Acyltransferase</keyword>
<dbReference type="CDD" id="cd04301">
    <property type="entry name" value="NAT_SF"/>
    <property type="match status" value="1"/>
</dbReference>
<dbReference type="InterPro" id="IPR016181">
    <property type="entry name" value="Acyl_CoA_acyltransferase"/>
</dbReference>
<dbReference type="PANTHER" id="PTHR43792">
    <property type="entry name" value="GNAT FAMILY, PUTATIVE (AFU_ORTHOLOGUE AFUA_3G00765)-RELATED-RELATED"/>
    <property type="match status" value="1"/>
</dbReference>
<dbReference type="Gene3D" id="3.40.630.30">
    <property type="match status" value="1"/>
</dbReference>
<feature type="domain" description="N-acetyltransferase" evidence="1">
    <location>
        <begin position="2"/>
        <end position="148"/>
    </location>
</feature>
<keyword evidence="3" id="KW-1185">Reference proteome</keyword>
<dbReference type="EMBL" id="JAGIKV010000003">
    <property type="protein sequence ID" value="MBP2244335.1"/>
    <property type="molecule type" value="Genomic_DNA"/>
</dbReference>
<gene>
    <name evidence="2" type="ORF">J2Z28_000948</name>
</gene>
<dbReference type="Proteomes" id="UP000810207">
    <property type="component" value="Unassembled WGS sequence"/>
</dbReference>
<dbReference type="RefSeq" id="WP_211081377.1">
    <property type="nucleotide sequence ID" value="NZ_CBCSLC010000025.1"/>
</dbReference>
<dbReference type="InterPro" id="IPR051531">
    <property type="entry name" value="N-acetyltransferase"/>
</dbReference>
<evidence type="ECO:0000313" key="2">
    <source>
        <dbReference type="EMBL" id="MBP2244335.1"/>
    </source>
</evidence>
<evidence type="ECO:0000259" key="1">
    <source>
        <dbReference type="PROSITE" id="PS51186"/>
    </source>
</evidence>
<comment type="caution">
    <text evidence="2">The sequence shown here is derived from an EMBL/GenBank/DDBJ whole genome shotgun (WGS) entry which is preliminary data.</text>
</comment>